<feature type="region of interest" description="Disordered" evidence="1">
    <location>
        <begin position="76"/>
        <end position="204"/>
    </location>
</feature>
<proteinExistence type="predicted"/>
<comment type="caution">
    <text evidence="2">The sequence shown here is derived from an EMBL/GenBank/DDBJ whole genome shotgun (WGS) entry which is preliminary data.</text>
</comment>
<organism evidence="2 3">
    <name type="scientific">Trametes pubescens</name>
    <name type="common">White-rot fungus</name>
    <dbReference type="NCBI Taxonomy" id="154538"/>
    <lineage>
        <taxon>Eukaryota</taxon>
        <taxon>Fungi</taxon>
        <taxon>Dikarya</taxon>
        <taxon>Basidiomycota</taxon>
        <taxon>Agaricomycotina</taxon>
        <taxon>Agaricomycetes</taxon>
        <taxon>Polyporales</taxon>
        <taxon>Polyporaceae</taxon>
        <taxon>Trametes</taxon>
    </lineage>
</organism>
<reference evidence="2 3" key="1">
    <citation type="submission" date="2016-10" db="EMBL/GenBank/DDBJ databases">
        <title>Genome sequence of the basidiomycete white-rot fungus Trametes pubescens.</title>
        <authorList>
            <person name="Makela M.R."/>
            <person name="Granchi Z."/>
            <person name="Peng M."/>
            <person name="De Vries R.P."/>
            <person name="Grigoriev I."/>
            <person name="Riley R."/>
            <person name="Hilden K."/>
        </authorList>
    </citation>
    <scope>NUCLEOTIDE SEQUENCE [LARGE SCALE GENOMIC DNA]</scope>
    <source>
        <strain evidence="2 3">FBCC735</strain>
    </source>
</reference>
<evidence type="ECO:0000313" key="3">
    <source>
        <dbReference type="Proteomes" id="UP000184267"/>
    </source>
</evidence>
<evidence type="ECO:0000256" key="1">
    <source>
        <dbReference type="SAM" id="MobiDB-lite"/>
    </source>
</evidence>
<dbReference type="AlphaFoldDB" id="A0A1M2W4S1"/>
<sequence length="364" mass="39637">MDSSALSSRRNLVRDYSFTGTVGIVNTGTTQIPFVSVPSPFAINNAVPTILRQFGAEGAIHTHLSHNTEVNERFTVASDRSPHPQHRALSRAPSILLSRPSTPAASRQTTPVPSVASRQTTPAVNRSTRGTPALSESAFPSRSSSIPPAQPNVASLSGGEGSRSTSLRSSARGLSAPPENFEDFLPPRSSSASATLPVSSQVTPKSRAASLAASMRELPVDPDAMAFKRTSKPCALTDNEKALFANRKGKSSKERPYTAYFKTEYAQPRPSPPDLTARPDLAIGDIFFHKSDKGCQFWLWHDAPGGGLYWKPVLLGHPREQDERHLFLTPSGEPSWVQEIWYHKKCKDIKGTLPAFLHLHALWL</sequence>
<feature type="compositionally biased region" description="Polar residues" evidence="1">
    <location>
        <begin position="99"/>
        <end position="130"/>
    </location>
</feature>
<dbReference type="OrthoDB" id="2758519at2759"/>
<evidence type="ECO:0000313" key="2">
    <source>
        <dbReference type="EMBL" id="OJT14851.1"/>
    </source>
</evidence>
<name>A0A1M2W4S1_TRAPU</name>
<gene>
    <name evidence="2" type="ORF">TRAPUB_8594</name>
</gene>
<dbReference type="EMBL" id="MNAD01000233">
    <property type="protein sequence ID" value="OJT14851.1"/>
    <property type="molecule type" value="Genomic_DNA"/>
</dbReference>
<dbReference type="STRING" id="154538.A0A1M2W4S1"/>
<dbReference type="Proteomes" id="UP000184267">
    <property type="component" value="Unassembled WGS sequence"/>
</dbReference>
<keyword evidence="3" id="KW-1185">Reference proteome</keyword>
<accession>A0A1M2W4S1</accession>
<protein>
    <submittedName>
        <fullName evidence="2">Uncharacterized protein</fullName>
    </submittedName>
</protein>
<feature type="compositionally biased region" description="Polar residues" evidence="1">
    <location>
        <begin position="138"/>
        <end position="155"/>
    </location>
</feature>